<sequence>MNVTQGPSSMPSTTTVTFPAGQQQIQGTWANSGVDINLDNLSLGGIKKTQPLSMNQLQTTPTLTQGLKPTSPPPATPPAVNPPGMVMMSGQMMGGAPSGGIVMGTQPMTSPVMNGNVMIPGMMMPGARMPGVVGMHAYPSNMVTPMPQMMGMVPQQQQQQPVGPMSMPSNMGL</sequence>
<proteinExistence type="predicted"/>
<evidence type="ECO:0000313" key="1">
    <source>
        <dbReference type="EMBL" id="KAK3894170.1"/>
    </source>
</evidence>
<protein>
    <submittedName>
        <fullName evidence="1">Uncharacterized protein</fullName>
    </submittedName>
</protein>
<keyword evidence="2" id="KW-1185">Reference proteome</keyword>
<gene>
    <name evidence="1" type="ORF">Pcinc_002055</name>
</gene>
<name>A0AAE1GLN8_PETCI</name>
<accession>A0AAE1GLN8</accession>
<evidence type="ECO:0000313" key="2">
    <source>
        <dbReference type="Proteomes" id="UP001286313"/>
    </source>
</evidence>
<dbReference type="EMBL" id="JAWQEG010000139">
    <property type="protein sequence ID" value="KAK3894170.1"/>
    <property type="molecule type" value="Genomic_DNA"/>
</dbReference>
<reference evidence="1" key="1">
    <citation type="submission" date="2023-10" db="EMBL/GenBank/DDBJ databases">
        <title>Genome assemblies of two species of porcelain crab, Petrolisthes cinctipes and Petrolisthes manimaculis (Anomura: Porcellanidae).</title>
        <authorList>
            <person name="Angst P."/>
        </authorList>
    </citation>
    <scope>NUCLEOTIDE SEQUENCE</scope>
    <source>
        <strain evidence="1">PB745_01</strain>
        <tissue evidence="1">Gill</tissue>
    </source>
</reference>
<dbReference type="Proteomes" id="UP001286313">
    <property type="component" value="Unassembled WGS sequence"/>
</dbReference>
<comment type="caution">
    <text evidence="1">The sequence shown here is derived from an EMBL/GenBank/DDBJ whole genome shotgun (WGS) entry which is preliminary data.</text>
</comment>
<organism evidence="1 2">
    <name type="scientific">Petrolisthes cinctipes</name>
    <name type="common">Flat porcelain crab</name>
    <dbReference type="NCBI Taxonomy" id="88211"/>
    <lineage>
        <taxon>Eukaryota</taxon>
        <taxon>Metazoa</taxon>
        <taxon>Ecdysozoa</taxon>
        <taxon>Arthropoda</taxon>
        <taxon>Crustacea</taxon>
        <taxon>Multicrustacea</taxon>
        <taxon>Malacostraca</taxon>
        <taxon>Eumalacostraca</taxon>
        <taxon>Eucarida</taxon>
        <taxon>Decapoda</taxon>
        <taxon>Pleocyemata</taxon>
        <taxon>Anomura</taxon>
        <taxon>Galatheoidea</taxon>
        <taxon>Porcellanidae</taxon>
        <taxon>Petrolisthes</taxon>
    </lineage>
</organism>
<dbReference type="AlphaFoldDB" id="A0AAE1GLN8"/>